<keyword evidence="3" id="KW-1185">Reference proteome</keyword>
<keyword evidence="1" id="KW-0732">Signal</keyword>
<sequence>MKTPLPILLLTLTLTTNTLARNCTPGLNYCGRTLLNIGKYQPQIDQSLADAHVGEANGGADDLFHCVGGSNGVIRFVKYCVNGCRDEGKGASDVCN</sequence>
<evidence type="ECO:0000313" key="2">
    <source>
        <dbReference type="EMBL" id="CAD6447774.1"/>
    </source>
</evidence>
<evidence type="ECO:0000256" key="1">
    <source>
        <dbReference type="SAM" id="SignalP"/>
    </source>
</evidence>
<gene>
    <name evidence="2" type="ORF">SCLTRI_LOCUS7566</name>
</gene>
<comment type="caution">
    <text evidence="2">The sequence shown here is derived from an EMBL/GenBank/DDBJ whole genome shotgun (WGS) entry which is preliminary data.</text>
</comment>
<organism evidence="2 3">
    <name type="scientific">Sclerotinia trifoliorum</name>
    <dbReference type="NCBI Taxonomy" id="28548"/>
    <lineage>
        <taxon>Eukaryota</taxon>
        <taxon>Fungi</taxon>
        <taxon>Dikarya</taxon>
        <taxon>Ascomycota</taxon>
        <taxon>Pezizomycotina</taxon>
        <taxon>Leotiomycetes</taxon>
        <taxon>Helotiales</taxon>
        <taxon>Sclerotiniaceae</taxon>
        <taxon>Sclerotinia</taxon>
    </lineage>
</organism>
<accession>A0A8H2W153</accession>
<dbReference type="AlphaFoldDB" id="A0A8H2W153"/>
<feature type="signal peptide" evidence="1">
    <location>
        <begin position="1"/>
        <end position="20"/>
    </location>
</feature>
<feature type="chain" id="PRO_5034703212" evidence="1">
    <location>
        <begin position="21"/>
        <end position="96"/>
    </location>
</feature>
<protein>
    <submittedName>
        <fullName evidence="2">73b41edf-0470-4574-85b1-528e66460b5a</fullName>
    </submittedName>
</protein>
<reference evidence="2" key="1">
    <citation type="submission" date="2020-10" db="EMBL/GenBank/DDBJ databases">
        <authorList>
            <person name="Kusch S."/>
        </authorList>
    </citation>
    <scope>NUCLEOTIDE SEQUENCE</scope>
    <source>
        <strain evidence="2">SwB9</strain>
    </source>
</reference>
<dbReference type="Proteomes" id="UP000624404">
    <property type="component" value="Unassembled WGS sequence"/>
</dbReference>
<evidence type="ECO:0000313" key="3">
    <source>
        <dbReference type="Proteomes" id="UP000624404"/>
    </source>
</evidence>
<dbReference type="OrthoDB" id="4186099at2759"/>
<dbReference type="EMBL" id="CAJHIA010000030">
    <property type="protein sequence ID" value="CAD6447774.1"/>
    <property type="molecule type" value="Genomic_DNA"/>
</dbReference>
<proteinExistence type="predicted"/>
<name>A0A8H2W153_9HELO</name>